<keyword evidence="7 10" id="KW-1208">Phospholipid metabolism</keyword>
<dbReference type="PANTHER" id="PTHR30100:SF1">
    <property type="entry name" value="PHOSPHATE ACYLTRANSFERASE"/>
    <property type="match status" value="1"/>
</dbReference>
<dbReference type="SUPFAM" id="SSF53659">
    <property type="entry name" value="Isocitrate/Isopropylmalate dehydrogenase-like"/>
    <property type="match status" value="1"/>
</dbReference>
<evidence type="ECO:0000256" key="7">
    <source>
        <dbReference type="ARBA" id="ARBA00023264"/>
    </source>
</evidence>
<evidence type="ECO:0000256" key="3">
    <source>
        <dbReference type="ARBA" id="ARBA00022516"/>
    </source>
</evidence>
<dbReference type="Pfam" id="PF02504">
    <property type="entry name" value="FA_synthesis"/>
    <property type="match status" value="1"/>
</dbReference>
<keyword evidence="11" id="KW-0012">Acyltransferase</keyword>
<evidence type="ECO:0000313" key="11">
    <source>
        <dbReference type="EMBL" id="WBW50617.1"/>
    </source>
</evidence>
<gene>
    <name evidence="10 11" type="primary">plsX</name>
    <name evidence="11" type="ORF">O6R05_03460</name>
</gene>
<dbReference type="GO" id="GO:0043811">
    <property type="term" value="F:phosphate:acyl-[acyl carrier protein] acyltransferase activity"/>
    <property type="evidence" value="ECO:0007669"/>
    <property type="project" value="UniProtKB-EC"/>
</dbReference>
<dbReference type="EC" id="2.3.1.274" evidence="8 10"/>
<organism evidence="11 12">
    <name type="scientific">Peptoniphilus equinus</name>
    <dbReference type="NCBI Taxonomy" id="3016343"/>
    <lineage>
        <taxon>Bacteria</taxon>
        <taxon>Bacillati</taxon>
        <taxon>Bacillota</taxon>
        <taxon>Tissierellia</taxon>
        <taxon>Tissierellales</taxon>
        <taxon>Peptoniphilaceae</taxon>
        <taxon>Peptoniphilus</taxon>
    </lineage>
</organism>
<comment type="subcellular location">
    <subcellularLocation>
        <location evidence="10">Cytoplasm</location>
    </subcellularLocation>
    <text evidence="10">Associated with the membrane possibly through PlsY.</text>
</comment>
<evidence type="ECO:0000256" key="1">
    <source>
        <dbReference type="ARBA" id="ARBA00001232"/>
    </source>
</evidence>
<evidence type="ECO:0000256" key="4">
    <source>
        <dbReference type="ARBA" id="ARBA00022679"/>
    </source>
</evidence>
<keyword evidence="6 10" id="KW-0594">Phospholipid biosynthesis</keyword>
<evidence type="ECO:0000256" key="8">
    <source>
        <dbReference type="ARBA" id="ARBA00024069"/>
    </source>
</evidence>
<dbReference type="PIRSF" id="PIRSF002465">
    <property type="entry name" value="Phsphlp_syn_PlsX"/>
    <property type="match status" value="1"/>
</dbReference>
<comment type="function">
    <text evidence="10">Catalyzes the reversible formation of acyl-phosphate (acyl-PO(4)) from acyl-[acyl-carrier-protein] (acyl-ACP). This enzyme utilizes acyl-ACP as fatty acyl donor, but not acyl-CoA.</text>
</comment>
<name>A0ABY7QV04_9FIRM</name>
<dbReference type="NCBIfam" id="TIGR00182">
    <property type="entry name" value="plsX"/>
    <property type="match status" value="1"/>
</dbReference>
<evidence type="ECO:0000256" key="6">
    <source>
        <dbReference type="ARBA" id="ARBA00023209"/>
    </source>
</evidence>
<dbReference type="InterPro" id="IPR003664">
    <property type="entry name" value="FA_synthesis"/>
</dbReference>
<dbReference type="InterPro" id="IPR012281">
    <property type="entry name" value="Phospholipid_synth_PlsX-like"/>
</dbReference>
<keyword evidence="3 10" id="KW-0444">Lipid biosynthesis</keyword>
<protein>
    <recommendedName>
        <fullName evidence="8 10">Phosphate acyltransferase</fullName>
        <ecNumber evidence="8 10">2.3.1.274</ecNumber>
    </recommendedName>
    <alternativeName>
        <fullName evidence="10">Acyl-ACP phosphotransacylase</fullName>
    </alternativeName>
    <alternativeName>
        <fullName evidence="10">Acyl-[acyl-carrier-protein]--phosphate acyltransferase</fullName>
    </alternativeName>
    <alternativeName>
        <fullName evidence="10">Phosphate-acyl-ACP acyltransferase</fullName>
    </alternativeName>
</protein>
<dbReference type="RefSeq" id="WP_271192142.1">
    <property type="nucleotide sequence ID" value="NZ_CP115667.1"/>
</dbReference>
<keyword evidence="5 10" id="KW-0443">Lipid metabolism</keyword>
<sequence length="319" mass="33929">MKLLFDAQGGDHAPEEIVEGAKLAQRELGIAVGLIGNTDVLAPMAESIPLHHAGEVIENNEDPAMALRRKKDASLTKGLALVKDGTYDGFISAGSTGALLAGGLFIVGRIPGIKRAVLPTPIPTVKGTTYVVDSGANMDTTPELLLQFAVMGSEYAKVKGIDNPRIGLLNVGEEAHKGNALVKKTYELLQDSDLNFIGNVEARTLFEGICDVLVTDGFAGNVLLKTTEGVASYVFHEIKASLAGLEPHEQQVVAKILGGFKHKVSYEEVGGALLLGINGILIKAHGSSKRRAIFNAAKEAQTIYEQNIVTHIKQVMEDL</sequence>
<evidence type="ECO:0000256" key="5">
    <source>
        <dbReference type="ARBA" id="ARBA00023098"/>
    </source>
</evidence>
<keyword evidence="2 10" id="KW-0963">Cytoplasm</keyword>
<dbReference type="PANTHER" id="PTHR30100">
    <property type="entry name" value="FATTY ACID/PHOSPHOLIPID SYNTHESIS PROTEIN PLSX"/>
    <property type="match status" value="1"/>
</dbReference>
<proteinExistence type="inferred from homology"/>
<evidence type="ECO:0000256" key="10">
    <source>
        <dbReference type="HAMAP-Rule" id="MF_00019"/>
    </source>
</evidence>
<accession>A0ABY7QV04</accession>
<comment type="similarity">
    <text evidence="10">Belongs to the PlsX family.</text>
</comment>
<comment type="subunit">
    <text evidence="9 10">Homodimer. Probably interacts with PlsY.</text>
</comment>
<comment type="pathway">
    <text evidence="10">Lipid metabolism; phospholipid metabolism.</text>
</comment>
<keyword evidence="4 10" id="KW-0808">Transferase</keyword>
<comment type="catalytic activity">
    <reaction evidence="1 10">
        <text>a fatty acyl-[ACP] + phosphate = an acyl phosphate + holo-[ACP]</text>
        <dbReference type="Rhea" id="RHEA:42292"/>
        <dbReference type="Rhea" id="RHEA-COMP:9685"/>
        <dbReference type="Rhea" id="RHEA-COMP:14125"/>
        <dbReference type="ChEBI" id="CHEBI:43474"/>
        <dbReference type="ChEBI" id="CHEBI:59918"/>
        <dbReference type="ChEBI" id="CHEBI:64479"/>
        <dbReference type="ChEBI" id="CHEBI:138651"/>
        <dbReference type="EC" id="2.3.1.274"/>
    </reaction>
</comment>
<dbReference type="HAMAP" id="MF_00019">
    <property type="entry name" value="PlsX"/>
    <property type="match status" value="1"/>
</dbReference>
<dbReference type="EMBL" id="CP115667">
    <property type="protein sequence ID" value="WBW50617.1"/>
    <property type="molecule type" value="Genomic_DNA"/>
</dbReference>
<evidence type="ECO:0000256" key="9">
    <source>
        <dbReference type="ARBA" id="ARBA00046608"/>
    </source>
</evidence>
<evidence type="ECO:0000256" key="2">
    <source>
        <dbReference type="ARBA" id="ARBA00022490"/>
    </source>
</evidence>
<evidence type="ECO:0000313" key="12">
    <source>
        <dbReference type="Proteomes" id="UP001210339"/>
    </source>
</evidence>
<reference evidence="11 12" key="1">
    <citation type="submission" date="2023-01" db="EMBL/GenBank/DDBJ databases">
        <authorList>
            <person name="Lee S.H."/>
            <person name="Jung H.S."/>
            <person name="Yun J.U."/>
        </authorList>
    </citation>
    <scope>NUCLEOTIDE SEQUENCE [LARGE SCALE GENOMIC DNA]</scope>
    <source>
        <strain evidence="11 12">CBA3646</strain>
    </source>
</reference>
<dbReference type="Gene3D" id="3.40.718.10">
    <property type="entry name" value="Isopropylmalate Dehydrogenase"/>
    <property type="match status" value="1"/>
</dbReference>
<dbReference type="Proteomes" id="UP001210339">
    <property type="component" value="Chromosome"/>
</dbReference>
<keyword evidence="12" id="KW-1185">Reference proteome</keyword>